<feature type="active site" description="Nucleophile" evidence="7">
    <location>
        <position position="160"/>
    </location>
</feature>
<dbReference type="InterPro" id="IPR038063">
    <property type="entry name" value="Transpep_catalytic_dom"/>
</dbReference>
<dbReference type="Gene3D" id="2.40.440.10">
    <property type="entry name" value="L,D-transpeptidase catalytic domain-like"/>
    <property type="match status" value="1"/>
</dbReference>
<name>A0A7J0BHV4_9BACT</name>
<evidence type="ECO:0000313" key="10">
    <source>
        <dbReference type="Proteomes" id="UP000503840"/>
    </source>
</evidence>
<evidence type="ECO:0000256" key="6">
    <source>
        <dbReference type="ARBA" id="ARBA00023316"/>
    </source>
</evidence>
<dbReference type="InterPro" id="IPR005490">
    <property type="entry name" value="LD_TPept_cat_dom"/>
</dbReference>
<evidence type="ECO:0000256" key="2">
    <source>
        <dbReference type="ARBA" id="ARBA00005992"/>
    </source>
</evidence>
<gene>
    <name evidence="9" type="ORF">DSM101010T_11570</name>
</gene>
<dbReference type="GO" id="GO:0071555">
    <property type="term" value="P:cell wall organization"/>
    <property type="evidence" value="ECO:0007669"/>
    <property type="project" value="UniProtKB-UniRule"/>
</dbReference>
<dbReference type="GO" id="GO:0004180">
    <property type="term" value="F:carboxypeptidase activity"/>
    <property type="evidence" value="ECO:0007669"/>
    <property type="project" value="UniProtKB-ARBA"/>
</dbReference>
<proteinExistence type="inferred from homology"/>
<sequence>MRARFYRKDSMRSALLSVLFLSIVMLALPVAGPCADSAAGWQARFEEHPGIPPSLVAVDKGAQQLFLMEHRSPLAVAAQYVCTTGQVVGDKKDEGDKKTPEGVYFVQRHIPSGLDFGLYGGMAYTLNYPNPMDLLRRKSGHGIWVHGRGHNIIPRETQGCVAMNNSDLLQLGPKLKPGTPVVLAQSIVDKAPQTTEEKKIASAIVNMTREWATAWGNRDPVMFEYYDGDAYTKSRSGDFAEFVATKTRLFNNLPWILNWIDDIYVLQGPDYWVSWFKQYYRAPNLTVQGYRRLYWHKDTEGNLLIAGMEWERADLDLEQDFLKAQKPSVDSFIEGWRTAWESANLKKYAESYTETASQGTRKGIDAIRDHKKGVWATAKPKKVRLTDMRYSIDSNGLTVEMVQNYSSSDGFGDKGIKTIVLRPYGISWRIESEDWRPL</sequence>
<keyword evidence="6 7" id="KW-0961">Cell wall biogenesis/degradation</keyword>
<keyword evidence="5 7" id="KW-0573">Peptidoglycan synthesis</keyword>
<dbReference type="PANTHER" id="PTHR36699:SF1">
    <property type="entry name" value="L,D-TRANSPEPTIDASE YAFK-RELATED"/>
    <property type="match status" value="1"/>
</dbReference>
<dbReference type="UniPathway" id="UPA00219"/>
<dbReference type="EMBL" id="BLVO01000012">
    <property type="protein sequence ID" value="GFM32792.1"/>
    <property type="molecule type" value="Genomic_DNA"/>
</dbReference>
<dbReference type="Proteomes" id="UP000503840">
    <property type="component" value="Unassembled WGS sequence"/>
</dbReference>
<keyword evidence="4 7" id="KW-0133">Cell shape</keyword>
<dbReference type="GO" id="GO:0009252">
    <property type="term" value="P:peptidoglycan biosynthetic process"/>
    <property type="evidence" value="ECO:0007669"/>
    <property type="project" value="UniProtKB-UniPathway"/>
</dbReference>
<dbReference type="AlphaFoldDB" id="A0A7J0BHV4"/>
<dbReference type="InterPro" id="IPR056203">
    <property type="entry name" value="Cds6_C"/>
</dbReference>
<organism evidence="9 10">
    <name type="scientific">Desulfovibrio subterraneus</name>
    <dbReference type="NCBI Taxonomy" id="2718620"/>
    <lineage>
        <taxon>Bacteria</taxon>
        <taxon>Pseudomonadati</taxon>
        <taxon>Thermodesulfobacteriota</taxon>
        <taxon>Desulfovibrionia</taxon>
        <taxon>Desulfovibrionales</taxon>
        <taxon>Desulfovibrionaceae</taxon>
        <taxon>Desulfovibrio</taxon>
    </lineage>
</organism>
<comment type="pathway">
    <text evidence="1 7">Cell wall biogenesis; peptidoglycan biosynthesis.</text>
</comment>
<evidence type="ECO:0000256" key="7">
    <source>
        <dbReference type="PROSITE-ProRule" id="PRU01373"/>
    </source>
</evidence>
<comment type="caution">
    <text evidence="9">The sequence shown here is derived from an EMBL/GenBank/DDBJ whole genome shotgun (WGS) entry which is preliminary data.</text>
</comment>
<evidence type="ECO:0000256" key="4">
    <source>
        <dbReference type="ARBA" id="ARBA00022960"/>
    </source>
</evidence>
<evidence type="ECO:0000256" key="3">
    <source>
        <dbReference type="ARBA" id="ARBA00022679"/>
    </source>
</evidence>
<feature type="active site" description="Proton donor/acceptor" evidence="7">
    <location>
        <position position="146"/>
    </location>
</feature>
<dbReference type="GO" id="GO:0008360">
    <property type="term" value="P:regulation of cell shape"/>
    <property type="evidence" value="ECO:0007669"/>
    <property type="project" value="UniProtKB-UniRule"/>
</dbReference>
<dbReference type="SUPFAM" id="SSF54427">
    <property type="entry name" value="NTF2-like"/>
    <property type="match status" value="2"/>
</dbReference>
<accession>A0A7J0BHV4</accession>
<dbReference type="Gene3D" id="3.10.450.50">
    <property type="match status" value="1"/>
</dbReference>
<reference evidence="9 10" key="1">
    <citation type="submission" date="2020-05" db="EMBL/GenBank/DDBJ databases">
        <title>Draft genome sequence of Desulfovibrio sp. strain HN2T.</title>
        <authorList>
            <person name="Ueno A."/>
            <person name="Tamazawa S."/>
            <person name="Tamamura S."/>
            <person name="Murakami T."/>
            <person name="Kiyama T."/>
            <person name="Inomata H."/>
            <person name="Amano Y."/>
            <person name="Miyakawa K."/>
            <person name="Tamaki H."/>
            <person name="Naganuma T."/>
            <person name="Kaneko K."/>
        </authorList>
    </citation>
    <scope>NUCLEOTIDE SEQUENCE [LARGE SCALE GENOMIC DNA]</scope>
    <source>
        <strain evidence="9 10">HN2</strain>
    </source>
</reference>
<evidence type="ECO:0000256" key="1">
    <source>
        <dbReference type="ARBA" id="ARBA00004752"/>
    </source>
</evidence>
<evidence type="ECO:0000256" key="5">
    <source>
        <dbReference type="ARBA" id="ARBA00022984"/>
    </source>
</evidence>
<dbReference type="CDD" id="cd16913">
    <property type="entry name" value="YkuD_like"/>
    <property type="match status" value="1"/>
</dbReference>
<dbReference type="SUPFAM" id="SSF141523">
    <property type="entry name" value="L,D-transpeptidase catalytic domain-like"/>
    <property type="match status" value="1"/>
</dbReference>
<dbReference type="Pfam" id="PF24125">
    <property type="entry name" value="Cds6_C"/>
    <property type="match status" value="2"/>
</dbReference>
<dbReference type="GO" id="GO:0016740">
    <property type="term" value="F:transferase activity"/>
    <property type="evidence" value="ECO:0007669"/>
    <property type="project" value="UniProtKB-KW"/>
</dbReference>
<dbReference type="Pfam" id="PF03734">
    <property type="entry name" value="YkuD"/>
    <property type="match status" value="1"/>
</dbReference>
<keyword evidence="10" id="KW-1185">Reference proteome</keyword>
<dbReference type="PANTHER" id="PTHR36699">
    <property type="entry name" value="LD-TRANSPEPTIDASE"/>
    <property type="match status" value="1"/>
</dbReference>
<evidence type="ECO:0000313" key="9">
    <source>
        <dbReference type="EMBL" id="GFM32792.1"/>
    </source>
</evidence>
<dbReference type="InterPro" id="IPR032710">
    <property type="entry name" value="NTF2-like_dom_sf"/>
</dbReference>
<protein>
    <recommendedName>
        <fullName evidence="8">L,D-TPase catalytic domain-containing protein</fullName>
    </recommendedName>
</protein>
<evidence type="ECO:0000259" key="8">
    <source>
        <dbReference type="PROSITE" id="PS52029"/>
    </source>
</evidence>
<comment type="similarity">
    <text evidence="2">Belongs to the YkuD family.</text>
</comment>
<feature type="domain" description="L,D-TPase catalytic" evidence="8">
    <location>
        <begin position="54"/>
        <end position="184"/>
    </location>
</feature>
<keyword evidence="3" id="KW-0808">Transferase</keyword>
<dbReference type="PROSITE" id="PS52029">
    <property type="entry name" value="LD_TPASE"/>
    <property type="match status" value="1"/>
</dbReference>